<evidence type="ECO:0000313" key="4">
    <source>
        <dbReference type="Proteomes" id="UP000597459"/>
    </source>
</evidence>
<evidence type="ECO:0000256" key="2">
    <source>
        <dbReference type="SAM" id="MobiDB-lite"/>
    </source>
</evidence>
<reference evidence="3" key="1">
    <citation type="submission" date="2019-11" db="EMBL/GenBank/DDBJ databases">
        <title>Description of new Acetobacter species.</title>
        <authorList>
            <person name="Cleenwerck I."/>
            <person name="Sombolestani A.S."/>
        </authorList>
    </citation>
    <scope>NUCLEOTIDE SEQUENCE</scope>
    <source>
        <strain evidence="3">LMG 1626</strain>
    </source>
</reference>
<feature type="compositionally biased region" description="Basic and acidic residues" evidence="2">
    <location>
        <begin position="37"/>
        <end position="50"/>
    </location>
</feature>
<feature type="region of interest" description="Disordered" evidence="2">
    <location>
        <begin position="1"/>
        <end position="52"/>
    </location>
</feature>
<sequence length="296" mass="33420">MVKISGNSAFMSSSDEEPKPAVPRQFGDEVTVVVPRASDKQSDSNSERLAKMRTALKNLQESQGSLQDNYDAKQESAQKAKEISMGLKERLASFSDLNDQIDAFYQKQIEDNISADDISITAELPPHLADRKREFDGLERQIVVAESCAQKRREEAKAAYKEIKEFEQKKTDAVQQIMSYIAEMHCNDIQSLWNKYANAVVDLLGLTRQNFQQMDIYASSIREQPVYSCMPLTVNQRVYAAAQGYRLDINLIAAQYLRKLEKDQNKWSGVIKRLQEDAYADCSDPCPELPGISVTG</sequence>
<dbReference type="EMBL" id="WOTH01000018">
    <property type="protein sequence ID" value="NHO54248.1"/>
    <property type="molecule type" value="Genomic_DNA"/>
</dbReference>
<evidence type="ECO:0000256" key="1">
    <source>
        <dbReference type="SAM" id="Coils"/>
    </source>
</evidence>
<dbReference type="AlphaFoldDB" id="A0A967EC60"/>
<protein>
    <submittedName>
        <fullName evidence="3">Uncharacterized protein</fullName>
    </submittedName>
</protein>
<feature type="compositionally biased region" description="Polar residues" evidence="2">
    <location>
        <begin position="1"/>
        <end position="13"/>
    </location>
</feature>
<feature type="coiled-coil region" evidence="1">
    <location>
        <begin position="149"/>
        <end position="183"/>
    </location>
</feature>
<dbReference type="RefSeq" id="WP_166315959.1">
    <property type="nucleotide sequence ID" value="NZ_WOTH01000018.1"/>
</dbReference>
<keyword evidence="4" id="KW-1185">Reference proteome</keyword>
<accession>A0A967EC60</accession>
<evidence type="ECO:0000313" key="3">
    <source>
        <dbReference type="EMBL" id="NHO54248.1"/>
    </source>
</evidence>
<comment type="caution">
    <text evidence="3">The sequence shown here is derived from an EMBL/GenBank/DDBJ whole genome shotgun (WGS) entry which is preliminary data.</text>
</comment>
<keyword evidence="1" id="KW-0175">Coiled coil</keyword>
<organism evidence="3 4">
    <name type="scientific">Acetobacter estunensis</name>
    <dbReference type="NCBI Taxonomy" id="104097"/>
    <lineage>
        <taxon>Bacteria</taxon>
        <taxon>Pseudomonadati</taxon>
        <taxon>Pseudomonadota</taxon>
        <taxon>Alphaproteobacteria</taxon>
        <taxon>Acetobacterales</taxon>
        <taxon>Acetobacteraceae</taxon>
        <taxon>Acetobacter</taxon>
    </lineage>
</organism>
<gene>
    <name evidence="3" type="ORF">GOB87_09815</name>
</gene>
<proteinExistence type="predicted"/>
<dbReference type="Proteomes" id="UP000597459">
    <property type="component" value="Unassembled WGS sequence"/>
</dbReference>
<name>A0A967EC60_9PROT</name>